<protein>
    <submittedName>
        <fullName evidence="1">Abscisic acid 8'-hydroxylase 3</fullName>
    </submittedName>
</protein>
<sequence>MVTKAHLFKRTFLASKERKLRTQALFFRCREYHAGLCRLVLCSFMPDAISAKSPASRRSLSIIWYMVSKARLFAISYHESVGSCILANFGVAAVSRKKLPNYSF</sequence>
<proteinExistence type="predicted"/>
<keyword evidence="2" id="KW-1185">Reference proteome</keyword>
<dbReference type="AlphaFoldDB" id="A0AAP0G722"/>
<name>A0AAP0G722_9ASPA</name>
<gene>
    <name evidence="1" type="primary">CYP707A3</name>
    <name evidence="1" type="ORF">KSP39_PZI010592</name>
</gene>
<comment type="caution">
    <text evidence="1">The sequence shown here is derived from an EMBL/GenBank/DDBJ whole genome shotgun (WGS) entry which is preliminary data.</text>
</comment>
<dbReference type="EMBL" id="JBBWWQ010000008">
    <property type="protein sequence ID" value="KAK8941190.1"/>
    <property type="molecule type" value="Genomic_DNA"/>
</dbReference>
<evidence type="ECO:0000313" key="2">
    <source>
        <dbReference type="Proteomes" id="UP001418222"/>
    </source>
</evidence>
<reference evidence="1 2" key="1">
    <citation type="journal article" date="2022" name="Nat. Plants">
        <title>Genomes of leafy and leafless Platanthera orchids illuminate the evolution of mycoheterotrophy.</title>
        <authorList>
            <person name="Li M.H."/>
            <person name="Liu K.W."/>
            <person name="Li Z."/>
            <person name="Lu H.C."/>
            <person name="Ye Q.L."/>
            <person name="Zhang D."/>
            <person name="Wang J.Y."/>
            <person name="Li Y.F."/>
            <person name="Zhong Z.M."/>
            <person name="Liu X."/>
            <person name="Yu X."/>
            <person name="Liu D.K."/>
            <person name="Tu X.D."/>
            <person name="Liu B."/>
            <person name="Hao Y."/>
            <person name="Liao X.Y."/>
            <person name="Jiang Y.T."/>
            <person name="Sun W.H."/>
            <person name="Chen J."/>
            <person name="Chen Y.Q."/>
            <person name="Ai Y."/>
            <person name="Zhai J.W."/>
            <person name="Wu S.S."/>
            <person name="Zhou Z."/>
            <person name="Hsiao Y.Y."/>
            <person name="Wu W.L."/>
            <person name="Chen Y.Y."/>
            <person name="Lin Y.F."/>
            <person name="Hsu J.L."/>
            <person name="Li C.Y."/>
            <person name="Wang Z.W."/>
            <person name="Zhao X."/>
            <person name="Zhong W.Y."/>
            <person name="Ma X.K."/>
            <person name="Ma L."/>
            <person name="Huang J."/>
            <person name="Chen G.Z."/>
            <person name="Huang M.Z."/>
            <person name="Huang L."/>
            <person name="Peng D.H."/>
            <person name="Luo Y.B."/>
            <person name="Zou S.Q."/>
            <person name="Chen S.P."/>
            <person name="Lan S."/>
            <person name="Tsai W.C."/>
            <person name="Van de Peer Y."/>
            <person name="Liu Z.J."/>
        </authorList>
    </citation>
    <scope>NUCLEOTIDE SEQUENCE [LARGE SCALE GENOMIC DNA]</scope>
    <source>
        <strain evidence="1">Lor287</strain>
    </source>
</reference>
<evidence type="ECO:0000313" key="1">
    <source>
        <dbReference type="EMBL" id="KAK8941190.1"/>
    </source>
</evidence>
<dbReference type="Proteomes" id="UP001418222">
    <property type="component" value="Unassembled WGS sequence"/>
</dbReference>
<accession>A0AAP0G722</accession>
<organism evidence="1 2">
    <name type="scientific">Platanthera zijinensis</name>
    <dbReference type="NCBI Taxonomy" id="2320716"/>
    <lineage>
        <taxon>Eukaryota</taxon>
        <taxon>Viridiplantae</taxon>
        <taxon>Streptophyta</taxon>
        <taxon>Embryophyta</taxon>
        <taxon>Tracheophyta</taxon>
        <taxon>Spermatophyta</taxon>
        <taxon>Magnoliopsida</taxon>
        <taxon>Liliopsida</taxon>
        <taxon>Asparagales</taxon>
        <taxon>Orchidaceae</taxon>
        <taxon>Orchidoideae</taxon>
        <taxon>Orchideae</taxon>
        <taxon>Orchidinae</taxon>
        <taxon>Platanthera</taxon>
    </lineage>
</organism>